<sequence length="260" mass="29389">MAPFVISQCSIADGTTLAANSIPAFWADPHWVLAWRHRTLEYHVSQIALRFPRNLLNNREALRHQKAVDIDTGRILGYARWRLPTSYEINTDDGTPTWPDAQVPAVEPGKEAEIRRIAKTVIWDPNDDADELLDRINALEKEVTPKTPYYREIFPGLTRRLIGLEYLAVHPENQRKGVGTALVKSGMDQADKMGLNIFVHALREGAELYKRVGFRLIAELVQDDSPYGGSGVYGTYFFIYEPGSRADSAQLLVLRVLDTR</sequence>
<dbReference type="Proteomes" id="UP000191518">
    <property type="component" value="Unassembled WGS sequence"/>
</dbReference>
<dbReference type="EMBL" id="MDYP01000037">
    <property type="protein sequence ID" value="OQE02916.1"/>
    <property type="molecule type" value="Genomic_DNA"/>
</dbReference>
<dbReference type="InterPro" id="IPR000182">
    <property type="entry name" value="GNAT_dom"/>
</dbReference>
<proteinExistence type="predicted"/>
<dbReference type="PROSITE" id="PS51186">
    <property type="entry name" value="GNAT"/>
    <property type="match status" value="1"/>
</dbReference>
<dbReference type="GO" id="GO:0016747">
    <property type="term" value="F:acyltransferase activity, transferring groups other than amino-acyl groups"/>
    <property type="evidence" value="ECO:0007669"/>
    <property type="project" value="InterPro"/>
</dbReference>
<gene>
    <name evidence="2" type="ORF">PENVUL_c037G06374</name>
</gene>
<evidence type="ECO:0000313" key="2">
    <source>
        <dbReference type="EMBL" id="OQE02916.1"/>
    </source>
</evidence>
<dbReference type="InterPro" id="IPR052523">
    <property type="entry name" value="Trichothecene_AcTrans"/>
</dbReference>
<dbReference type="AlphaFoldDB" id="A0A1V6RMR4"/>
<reference evidence="3" key="1">
    <citation type="journal article" date="2017" name="Nat. Microbiol.">
        <title>Global analysis of biosynthetic gene clusters reveals vast potential of secondary metabolite production in Penicillium species.</title>
        <authorList>
            <person name="Nielsen J.C."/>
            <person name="Grijseels S."/>
            <person name="Prigent S."/>
            <person name="Ji B."/>
            <person name="Dainat J."/>
            <person name="Nielsen K.F."/>
            <person name="Frisvad J.C."/>
            <person name="Workman M."/>
            <person name="Nielsen J."/>
        </authorList>
    </citation>
    <scope>NUCLEOTIDE SEQUENCE [LARGE SCALE GENOMIC DNA]</scope>
    <source>
        <strain evidence="3">IBT 29486</strain>
    </source>
</reference>
<name>A0A1V6RMR4_9EURO</name>
<dbReference type="Gene3D" id="3.40.630.30">
    <property type="match status" value="1"/>
</dbReference>
<evidence type="ECO:0000313" key="3">
    <source>
        <dbReference type="Proteomes" id="UP000191518"/>
    </source>
</evidence>
<evidence type="ECO:0000259" key="1">
    <source>
        <dbReference type="PROSITE" id="PS51186"/>
    </source>
</evidence>
<dbReference type="CDD" id="cd04301">
    <property type="entry name" value="NAT_SF"/>
    <property type="match status" value="1"/>
</dbReference>
<organism evidence="2 3">
    <name type="scientific">Penicillium vulpinum</name>
    <dbReference type="NCBI Taxonomy" id="29845"/>
    <lineage>
        <taxon>Eukaryota</taxon>
        <taxon>Fungi</taxon>
        <taxon>Dikarya</taxon>
        <taxon>Ascomycota</taxon>
        <taxon>Pezizomycotina</taxon>
        <taxon>Eurotiomycetes</taxon>
        <taxon>Eurotiomycetidae</taxon>
        <taxon>Eurotiales</taxon>
        <taxon>Aspergillaceae</taxon>
        <taxon>Penicillium</taxon>
    </lineage>
</organism>
<dbReference type="STRING" id="29845.A0A1V6RMR4"/>
<dbReference type="PANTHER" id="PTHR42791">
    <property type="entry name" value="GNAT FAMILY ACETYLTRANSFERASE"/>
    <property type="match status" value="1"/>
</dbReference>
<dbReference type="PANTHER" id="PTHR42791:SF2">
    <property type="entry name" value="N-ACETYLTRANSFERASE DOMAIN-CONTAINING PROTEIN"/>
    <property type="match status" value="1"/>
</dbReference>
<feature type="domain" description="N-acetyltransferase" evidence="1">
    <location>
        <begin position="101"/>
        <end position="239"/>
    </location>
</feature>
<comment type="caution">
    <text evidence="2">The sequence shown here is derived from an EMBL/GenBank/DDBJ whole genome shotgun (WGS) entry which is preliminary data.</text>
</comment>
<dbReference type="InterPro" id="IPR016181">
    <property type="entry name" value="Acyl_CoA_acyltransferase"/>
</dbReference>
<dbReference type="SUPFAM" id="SSF55729">
    <property type="entry name" value="Acyl-CoA N-acyltransferases (Nat)"/>
    <property type="match status" value="1"/>
</dbReference>
<dbReference type="Pfam" id="PF13508">
    <property type="entry name" value="Acetyltransf_7"/>
    <property type="match status" value="1"/>
</dbReference>
<accession>A0A1V6RMR4</accession>
<protein>
    <recommendedName>
        <fullName evidence="1">N-acetyltransferase domain-containing protein</fullName>
    </recommendedName>
</protein>
<keyword evidence="3" id="KW-1185">Reference proteome</keyword>